<keyword evidence="2" id="KW-1185">Reference proteome</keyword>
<proteinExistence type="predicted"/>
<evidence type="ECO:0000313" key="2">
    <source>
        <dbReference type="Proteomes" id="UP000245212"/>
    </source>
</evidence>
<dbReference type="AlphaFoldDB" id="A0A2V1K342"/>
<accession>A0A2V1K342</accession>
<comment type="caution">
    <text evidence="1">The sequence shown here is derived from an EMBL/GenBank/DDBJ whole genome shotgun (WGS) entry which is preliminary data.</text>
</comment>
<dbReference type="Proteomes" id="UP000245212">
    <property type="component" value="Unassembled WGS sequence"/>
</dbReference>
<sequence length="104" mass="11354">MTDILAVARETGLRQHLHGVNATDARILLQRFLNAINQDHAGRVEIGVSMWLKVPPWSFAKKFPGGQFLTLDIAAPANTPPEEIAAAALARLREFKAIKIGNGE</sequence>
<dbReference type="EMBL" id="QETA01000001">
    <property type="protein sequence ID" value="PWF25010.1"/>
    <property type="molecule type" value="Genomic_DNA"/>
</dbReference>
<dbReference type="RefSeq" id="WP_109060413.1">
    <property type="nucleotide sequence ID" value="NZ_QETA01000001.1"/>
</dbReference>
<name>A0A2V1K342_9BURK</name>
<protein>
    <submittedName>
        <fullName evidence="1">Uncharacterized protein</fullName>
    </submittedName>
</protein>
<evidence type="ECO:0000313" key="1">
    <source>
        <dbReference type="EMBL" id="PWF25010.1"/>
    </source>
</evidence>
<organism evidence="1 2">
    <name type="scientific">Corticimicrobacter populi</name>
    <dbReference type="NCBI Taxonomy" id="2175229"/>
    <lineage>
        <taxon>Bacteria</taxon>
        <taxon>Pseudomonadati</taxon>
        <taxon>Pseudomonadota</taxon>
        <taxon>Betaproteobacteria</taxon>
        <taxon>Burkholderiales</taxon>
        <taxon>Alcaligenaceae</taxon>
        <taxon>Corticimicrobacter</taxon>
    </lineage>
</organism>
<gene>
    <name evidence="1" type="ORF">DD235_02230</name>
</gene>
<reference evidence="2" key="1">
    <citation type="submission" date="2018-05" db="EMBL/GenBank/DDBJ databases">
        <authorList>
            <person name="Li Y."/>
        </authorList>
    </citation>
    <scope>NUCLEOTIDE SEQUENCE [LARGE SCALE GENOMIC DNA]</scope>
    <source>
        <strain evidence="2">3d-2-2</strain>
    </source>
</reference>